<dbReference type="AlphaFoldDB" id="A0A8K0JRE9"/>
<name>A0A8K0JRE9_9TREE</name>
<reference evidence="2" key="1">
    <citation type="submission" date="2020-04" db="EMBL/GenBank/DDBJ databases">
        <title>Analysis of mating type loci in Filobasidium floriforme.</title>
        <authorList>
            <person name="Nowrousian M."/>
        </authorList>
    </citation>
    <scope>NUCLEOTIDE SEQUENCE</scope>
    <source>
        <strain evidence="2">CBS 6242</strain>
    </source>
</reference>
<organism evidence="2 3">
    <name type="scientific">Filobasidium floriforme</name>
    <dbReference type="NCBI Taxonomy" id="5210"/>
    <lineage>
        <taxon>Eukaryota</taxon>
        <taxon>Fungi</taxon>
        <taxon>Dikarya</taxon>
        <taxon>Basidiomycota</taxon>
        <taxon>Agaricomycotina</taxon>
        <taxon>Tremellomycetes</taxon>
        <taxon>Filobasidiales</taxon>
        <taxon>Filobasidiaceae</taxon>
        <taxon>Filobasidium</taxon>
    </lineage>
</organism>
<proteinExistence type="predicted"/>
<dbReference type="Proteomes" id="UP000812966">
    <property type="component" value="Unassembled WGS sequence"/>
</dbReference>
<feature type="signal peptide" evidence="1">
    <location>
        <begin position="1"/>
        <end position="24"/>
    </location>
</feature>
<dbReference type="EMBL" id="JABELV010000058">
    <property type="protein sequence ID" value="KAG7544363.1"/>
    <property type="molecule type" value="Genomic_DNA"/>
</dbReference>
<protein>
    <submittedName>
        <fullName evidence="2">Uncharacterized protein</fullName>
    </submittedName>
</protein>
<accession>A0A8K0JRE9</accession>
<feature type="chain" id="PRO_5035473019" evidence="1">
    <location>
        <begin position="25"/>
        <end position="279"/>
    </location>
</feature>
<keyword evidence="3" id="KW-1185">Reference proteome</keyword>
<comment type="caution">
    <text evidence="2">The sequence shown here is derived from an EMBL/GenBank/DDBJ whole genome shotgun (WGS) entry which is preliminary data.</text>
</comment>
<evidence type="ECO:0000313" key="2">
    <source>
        <dbReference type="EMBL" id="KAG7544363.1"/>
    </source>
</evidence>
<evidence type="ECO:0000313" key="3">
    <source>
        <dbReference type="Proteomes" id="UP000812966"/>
    </source>
</evidence>
<sequence>MFIASRLVMLSLAAWLHLPLSAYADDAAGSPAQWPNLSDYFKATTDEMELMNTRGFGFFWDPTKAPGFDLDIVKQFLSGREADCAVIVYYDRLQSRIKEKDSGSGLMNSDGVFSYEWPLAIAPICQNDTQQTNASEYPASTSDNVTMVFWGAHSNTSQDLYLVIPIEKPFYLPYENDTSYMADVKAAGYNFDCVGLKRELPGLLWGDSHETQDGDRYIGFEVMDWLLHYEAYAGRQLPGCVPNPYVIGKGDRSWPAFTGDDFYGYDEEGKRISLANRHT</sequence>
<gene>
    <name evidence="2" type="ORF">FFLO_03242</name>
</gene>
<evidence type="ECO:0000256" key="1">
    <source>
        <dbReference type="SAM" id="SignalP"/>
    </source>
</evidence>
<keyword evidence="1" id="KW-0732">Signal</keyword>